<protein>
    <recommendedName>
        <fullName evidence="5">Kynurenine formamidase</fullName>
        <ecNumber evidence="4">3.5.1.9</ecNumber>
    </recommendedName>
</protein>
<evidence type="ECO:0000256" key="2">
    <source>
        <dbReference type="ARBA" id="ARBA00002204"/>
    </source>
</evidence>
<keyword evidence="9" id="KW-0823">Tryptophan catabolism</keyword>
<reference evidence="12" key="1">
    <citation type="submission" date="2020-11" db="EMBL/GenBank/DDBJ databases">
        <title>Halonatronomonas betainensis gen. nov., sp. nov. a novel haloalkaliphilic representative of the family Halanaerobiacae capable of betaine degradation.</title>
        <authorList>
            <person name="Boltyanskaya Y."/>
            <person name="Kevbrin V."/>
            <person name="Detkova E."/>
            <person name="Grouzdev D.S."/>
            <person name="Koziaeva V."/>
            <person name="Zhilina T."/>
        </authorList>
    </citation>
    <scope>NUCLEOTIDE SEQUENCE</scope>
    <source>
        <strain evidence="12">Z-7014</strain>
    </source>
</reference>
<dbReference type="Gene3D" id="3.50.30.50">
    <property type="entry name" value="Putative cyclase"/>
    <property type="match status" value="1"/>
</dbReference>
<dbReference type="InterPro" id="IPR037175">
    <property type="entry name" value="KFase_sf"/>
</dbReference>
<dbReference type="EC" id="3.5.1.9" evidence="4"/>
<dbReference type="PANTHER" id="PTHR31118:SF12">
    <property type="entry name" value="CYCLASE-LIKE PROTEIN 2"/>
    <property type="match status" value="1"/>
</dbReference>
<dbReference type="Proteomes" id="UP000621436">
    <property type="component" value="Unassembled WGS sequence"/>
</dbReference>
<dbReference type="AlphaFoldDB" id="A0A931APT0"/>
<comment type="catalytic activity">
    <reaction evidence="10">
        <text>N-formyl-L-kynurenine + H2O = L-kynurenine + formate + H(+)</text>
        <dbReference type="Rhea" id="RHEA:13009"/>
        <dbReference type="ChEBI" id="CHEBI:15377"/>
        <dbReference type="ChEBI" id="CHEBI:15378"/>
        <dbReference type="ChEBI" id="CHEBI:15740"/>
        <dbReference type="ChEBI" id="CHEBI:57959"/>
        <dbReference type="ChEBI" id="CHEBI:58629"/>
        <dbReference type="EC" id="3.5.1.9"/>
    </reaction>
</comment>
<evidence type="ECO:0000256" key="7">
    <source>
        <dbReference type="ARBA" id="ARBA00022801"/>
    </source>
</evidence>
<dbReference type="PANTHER" id="PTHR31118">
    <property type="entry name" value="CYCLASE-LIKE PROTEIN 2"/>
    <property type="match status" value="1"/>
</dbReference>
<evidence type="ECO:0000256" key="8">
    <source>
        <dbReference type="ARBA" id="ARBA00022833"/>
    </source>
</evidence>
<sequence>MQIHDISMQISPDMPVYKGREEKRPRFKTVATHQDGSAHETEITLNLHTGTHLDAPLHMLAEGSDISYLDGKELIAPCQVFDLTSVEDKITAADLVDLELKPNHYYLLKTRNSVPDFLNKHPEEFIYLAESGAEVIAAANPIGVGIDSLGIERVQPEHPTHKTLLGNGIIIIEGLRLYEIEAGDYKLILAPLKIAGVEGSPARAFLLEEDNQ</sequence>
<dbReference type="InterPro" id="IPR007325">
    <property type="entry name" value="KFase/CYL"/>
</dbReference>
<gene>
    <name evidence="12" type="ORF">I0Q91_04080</name>
</gene>
<dbReference type="GO" id="GO:0004061">
    <property type="term" value="F:arylformamidase activity"/>
    <property type="evidence" value="ECO:0007669"/>
    <property type="project" value="UniProtKB-EC"/>
</dbReference>
<accession>A0A931APT0</accession>
<evidence type="ECO:0000256" key="11">
    <source>
        <dbReference type="ARBA" id="ARBA00060547"/>
    </source>
</evidence>
<keyword evidence="6" id="KW-0479">Metal-binding</keyword>
<dbReference type="GO" id="GO:0046872">
    <property type="term" value="F:metal ion binding"/>
    <property type="evidence" value="ECO:0007669"/>
    <property type="project" value="UniProtKB-KW"/>
</dbReference>
<dbReference type="SUPFAM" id="SSF102198">
    <property type="entry name" value="Putative cyclase"/>
    <property type="match status" value="1"/>
</dbReference>
<proteinExistence type="predicted"/>
<evidence type="ECO:0000256" key="9">
    <source>
        <dbReference type="ARBA" id="ARBA00023079"/>
    </source>
</evidence>
<evidence type="ECO:0000256" key="4">
    <source>
        <dbReference type="ARBA" id="ARBA00012930"/>
    </source>
</evidence>
<dbReference type="EMBL" id="JADPIE010000002">
    <property type="protein sequence ID" value="MBF8436247.1"/>
    <property type="molecule type" value="Genomic_DNA"/>
</dbReference>
<name>A0A931APT0_9FIRM</name>
<organism evidence="12 13">
    <name type="scientific">Halonatronomonas betaini</name>
    <dbReference type="NCBI Taxonomy" id="2778430"/>
    <lineage>
        <taxon>Bacteria</taxon>
        <taxon>Bacillati</taxon>
        <taxon>Bacillota</taxon>
        <taxon>Clostridia</taxon>
        <taxon>Halanaerobiales</taxon>
        <taxon>Halarsenatibacteraceae</taxon>
        <taxon>Halonatronomonas</taxon>
    </lineage>
</organism>
<dbReference type="RefSeq" id="WP_270453047.1">
    <property type="nucleotide sequence ID" value="NZ_JADPIE010000002.1"/>
</dbReference>
<evidence type="ECO:0000256" key="3">
    <source>
        <dbReference type="ARBA" id="ARBA00011738"/>
    </source>
</evidence>
<evidence type="ECO:0000256" key="10">
    <source>
        <dbReference type="ARBA" id="ARBA00048496"/>
    </source>
</evidence>
<dbReference type="Pfam" id="PF04199">
    <property type="entry name" value="Cyclase"/>
    <property type="match status" value="1"/>
</dbReference>
<keyword evidence="7" id="KW-0378">Hydrolase</keyword>
<keyword evidence="13" id="KW-1185">Reference proteome</keyword>
<comment type="pathway">
    <text evidence="11">Amino-acid degradation; L-tryptophan degradation via kynurenine pathway; L-kynurenine from L-tryptophan: step 2/2.</text>
</comment>
<evidence type="ECO:0000313" key="12">
    <source>
        <dbReference type="EMBL" id="MBF8436247.1"/>
    </source>
</evidence>
<comment type="cofactor">
    <cofactor evidence="1">
        <name>Zn(2+)</name>
        <dbReference type="ChEBI" id="CHEBI:29105"/>
    </cofactor>
</comment>
<evidence type="ECO:0000256" key="6">
    <source>
        <dbReference type="ARBA" id="ARBA00022723"/>
    </source>
</evidence>
<keyword evidence="8" id="KW-0862">Zinc</keyword>
<evidence type="ECO:0000256" key="5">
    <source>
        <dbReference type="ARBA" id="ARBA00014889"/>
    </source>
</evidence>
<evidence type="ECO:0000256" key="1">
    <source>
        <dbReference type="ARBA" id="ARBA00001947"/>
    </source>
</evidence>
<evidence type="ECO:0000313" key="13">
    <source>
        <dbReference type="Proteomes" id="UP000621436"/>
    </source>
</evidence>
<comment type="caution">
    <text evidence="12">The sequence shown here is derived from an EMBL/GenBank/DDBJ whole genome shotgun (WGS) entry which is preliminary data.</text>
</comment>
<comment type="function">
    <text evidence="2">Catalyzes the hydrolysis of N-formyl-L-kynurenine to L-kynurenine, the second step in the kynurenine pathway of tryptophan degradation.</text>
</comment>
<comment type="subunit">
    <text evidence="3">Homodimer.</text>
</comment>
<dbReference type="FunFam" id="3.50.30.50:FF:000001">
    <property type="entry name" value="Kynurenine formamidase"/>
    <property type="match status" value="1"/>
</dbReference>
<dbReference type="GO" id="GO:0019441">
    <property type="term" value="P:L-tryptophan catabolic process to kynurenine"/>
    <property type="evidence" value="ECO:0007669"/>
    <property type="project" value="InterPro"/>
</dbReference>